<keyword evidence="3" id="KW-0547">Nucleotide-binding</keyword>
<keyword evidence="4" id="KW-0067">ATP-binding</keyword>
<name>A0A3Q0DRJ9_CARSF</name>
<sequence>MLKVLLKKKFMLQWEKSPLEEFHHQFLCEAAANVFCVLQLAFDPNSSYSKENLNVLLLGDTAAGKSMIVKTAVLQWASGSRGMWKGKISYVVHLTAHEMNQITHSSLVELISKDWSEGLAPIADILSDSRRLLFILEDLDNIGFTLNTDEPFLCSDSRERVPVPVLLASLLQRKMAPGSWFLLTSRPAGEAALKAFMKPTDCCVVLQLSEEKRRVYFDLFFKDSQRAAAAFKSVHENEVLVGLCRVPILCWIMCTALNQQMDMGADVPLSCQMPTDIYAHFLADALTSEAGVPGSQPPLVLLKCLGVLAVEGLFHNSLNFSIRDLSSVGLTEDDVCLLQALNILLPSSTYVNHYQFAHVNVQEFCVAVAYLMGVTDCPIPLGSEENKDKRDQYDDFDPVITFIFGLLNEKRRKVLETSLGCQLPMARRFKEYLLAQMQQLGDDLKAMEHHTPLFYCLFENQEEEFVSQMMGFFSEATIYIQANRDLRVSLYCLKHCHSLRKLKLSVQHIFGGKEPTGKLTPSQMKSLLYWRDTCSLLHTMKTLRELEICISDLDNTSERVLSKALRHPDCKLEML</sequence>
<dbReference type="Pfam" id="PF17779">
    <property type="entry name" value="WHD_NOD2"/>
    <property type="match status" value="1"/>
</dbReference>
<organism evidence="6 7">
    <name type="scientific">Carlito syrichta</name>
    <name type="common">Philippine tarsier</name>
    <name type="synonym">Tarsius syrichta</name>
    <dbReference type="NCBI Taxonomy" id="1868482"/>
    <lineage>
        <taxon>Eukaryota</taxon>
        <taxon>Metazoa</taxon>
        <taxon>Chordata</taxon>
        <taxon>Craniata</taxon>
        <taxon>Vertebrata</taxon>
        <taxon>Euteleostomi</taxon>
        <taxon>Mammalia</taxon>
        <taxon>Eutheria</taxon>
        <taxon>Euarchontoglires</taxon>
        <taxon>Primates</taxon>
        <taxon>Haplorrhini</taxon>
        <taxon>Tarsiiformes</taxon>
        <taxon>Tarsiidae</taxon>
        <taxon>Carlito</taxon>
    </lineage>
</organism>
<evidence type="ECO:0000256" key="3">
    <source>
        <dbReference type="ARBA" id="ARBA00022741"/>
    </source>
</evidence>
<reference evidence="7" key="1">
    <citation type="submission" date="2025-08" db="UniProtKB">
        <authorList>
            <consortium name="RefSeq"/>
        </authorList>
    </citation>
    <scope>IDENTIFICATION</scope>
</reference>
<evidence type="ECO:0000256" key="1">
    <source>
        <dbReference type="ARBA" id="ARBA00022614"/>
    </source>
</evidence>
<gene>
    <name evidence="7" type="primary">LOC110595033</name>
</gene>
<dbReference type="Proteomes" id="UP000189704">
    <property type="component" value="Unplaced"/>
</dbReference>
<dbReference type="Pfam" id="PF17776">
    <property type="entry name" value="NLRC4_HD2"/>
    <property type="match status" value="1"/>
</dbReference>
<dbReference type="OrthoDB" id="120976at2759"/>
<evidence type="ECO:0000313" key="6">
    <source>
        <dbReference type="Proteomes" id="UP000189704"/>
    </source>
</evidence>
<dbReference type="Pfam" id="PF05729">
    <property type="entry name" value="NACHT"/>
    <property type="match status" value="1"/>
</dbReference>
<keyword evidence="6" id="KW-1185">Reference proteome</keyword>
<dbReference type="GeneID" id="110595033"/>
<dbReference type="GO" id="GO:0050727">
    <property type="term" value="P:regulation of inflammatory response"/>
    <property type="evidence" value="ECO:0007669"/>
    <property type="project" value="TreeGrafter"/>
</dbReference>
<accession>A0A3Q0DRJ9</accession>
<dbReference type="SUPFAM" id="SSF52047">
    <property type="entry name" value="RNI-like"/>
    <property type="match status" value="1"/>
</dbReference>
<dbReference type="PROSITE" id="PS50837">
    <property type="entry name" value="NACHT"/>
    <property type="match status" value="1"/>
</dbReference>
<dbReference type="GO" id="GO:0005737">
    <property type="term" value="C:cytoplasm"/>
    <property type="evidence" value="ECO:0007669"/>
    <property type="project" value="TreeGrafter"/>
</dbReference>
<keyword evidence="2" id="KW-0677">Repeat</keyword>
<dbReference type="GO" id="GO:0005524">
    <property type="term" value="F:ATP binding"/>
    <property type="evidence" value="ECO:0007669"/>
    <property type="project" value="UniProtKB-KW"/>
</dbReference>
<protein>
    <submittedName>
        <fullName evidence="7">NACHT, LRR and PYD domains-containing protein 11-like</fullName>
    </submittedName>
</protein>
<dbReference type="InterPro" id="IPR050637">
    <property type="entry name" value="NLRP_innate_immun_reg"/>
</dbReference>
<dbReference type="InterPro" id="IPR041075">
    <property type="entry name" value="NOD1/2_WH"/>
</dbReference>
<dbReference type="InterPro" id="IPR041267">
    <property type="entry name" value="NLRP_HD2"/>
</dbReference>
<dbReference type="PANTHER" id="PTHR45690">
    <property type="entry name" value="NACHT, LRR AND PYD DOMAINS-CONTAINING PROTEIN 12"/>
    <property type="match status" value="1"/>
</dbReference>
<feature type="non-terminal residue" evidence="7">
    <location>
        <position position="575"/>
    </location>
</feature>
<feature type="domain" description="NACHT" evidence="5">
    <location>
        <begin position="53"/>
        <end position="259"/>
    </location>
</feature>
<evidence type="ECO:0000259" key="5">
    <source>
        <dbReference type="PROSITE" id="PS50837"/>
    </source>
</evidence>
<dbReference type="InterPro" id="IPR007111">
    <property type="entry name" value="NACHT_NTPase"/>
</dbReference>
<dbReference type="KEGG" id="csyr:110595033"/>
<proteinExistence type="predicted"/>
<dbReference type="InterPro" id="IPR027417">
    <property type="entry name" value="P-loop_NTPase"/>
</dbReference>
<evidence type="ECO:0000256" key="2">
    <source>
        <dbReference type="ARBA" id="ARBA00022737"/>
    </source>
</evidence>
<dbReference type="AlphaFoldDB" id="A0A3Q0DRJ9"/>
<evidence type="ECO:0000256" key="4">
    <source>
        <dbReference type="ARBA" id="ARBA00022840"/>
    </source>
</evidence>
<dbReference type="Gene3D" id="3.40.50.300">
    <property type="entry name" value="P-loop containing nucleotide triphosphate hydrolases"/>
    <property type="match status" value="1"/>
</dbReference>
<keyword evidence="1" id="KW-0433">Leucine-rich repeat</keyword>
<evidence type="ECO:0000313" key="7">
    <source>
        <dbReference type="RefSeq" id="XP_021565102.1"/>
    </source>
</evidence>
<dbReference type="PANTHER" id="PTHR45690:SF5">
    <property type="entry name" value="NACHT, LRR AND PYD DOMAINS-CONTAINING PROTEIN 11"/>
    <property type="match status" value="1"/>
</dbReference>
<dbReference type="RefSeq" id="XP_021565102.1">
    <property type="nucleotide sequence ID" value="XM_021709427.1"/>
</dbReference>